<dbReference type="GO" id="GO:0050660">
    <property type="term" value="F:flavin adenine dinucleotide binding"/>
    <property type="evidence" value="ECO:0007669"/>
    <property type="project" value="InterPro"/>
</dbReference>
<reference evidence="10" key="1">
    <citation type="submission" date="2025-08" db="UniProtKB">
        <authorList>
            <consortium name="RefSeq"/>
        </authorList>
    </citation>
    <scope>IDENTIFICATION</scope>
    <source>
        <tissue evidence="10">Whole body</tissue>
    </source>
</reference>
<evidence type="ECO:0000313" key="10">
    <source>
        <dbReference type="RefSeq" id="XP_026673478.1"/>
    </source>
</evidence>
<evidence type="ECO:0000256" key="2">
    <source>
        <dbReference type="ARBA" id="ARBA00009183"/>
    </source>
</evidence>
<organism evidence="9 10">
    <name type="scientific">Ceratina calcarata</name>
    <dbReference type="NCBI Taxonomy" id="156304"/>
    <lineage>
        <taxon>Eukaryota</taxon>
        <taxon>Metazoa</taxon>
        <taxon>Ecdysozoa</taxon>
        <taxon>Arthropoda</taxon>
        <taxon>Hexapoda</taxon>
        <taxon>Insecta</taxon>
        <taxon>Pterygota</taxon>
        <taxon>Neoptera</taxon>
        <taxon>Endopterygota</taxon>
        <taxon>Hymenoptera</taxon>
        <taxon>Apocrita</taxon>
        <taxon>Aculeata</taxon>
        <taxon>Apoidea</taxon>
        <taxon>Anthophila</taxon>
        <taxon>Apidae</taxon>
        <taxon>Ceratina</taxon>
        <taxon>Zadontomerus</taxon>
    </lineage>
</organism>
<proteinExistence type="inferred from homology"/>
<accession>A0AAJ7WEI4</accession>
<dbReference type="EC" id="1.-.-.-" evidence="8"/>
<evidence type="ECO:0000256" key="5">
    <source>
        <dbReference type="ARBA" id="ARBA00022857"/>
    </source>
</evidence>
<keyword evidence="4 8" id="KW-0274">FAD</keyword>
<dbReference type="AlphaFoldDB" id="A0AAJ7WEI4"/>
<dbReference type="FunFam" id="3.50.50.60:FF:000138">
    <property type="entry name" value="Flavin-containing monooxygenase"/>
    <property type="match status" value="1"/>
</dbReference>
<evidence type="ECO:0000256" key="3">
    <source>
        <dbReference type="ARBA" id="ARBA00022630"/>
    </source>
</evidence>
<sequence>MCCRTNLPQEIMQIPDFPLKENEGPSFVHHTVIRQYLRDYAKHFNLYPHIKLNTLVKHVEPETLRNGQTIWMVTYEDLEGKVETTKTFDAVVVCNGHYTVGHVPHIPGIESFPGGSIHSHQYRVPEVYAKKKVCILGASWSGIDIALEVSEYAEKIYLSHNLPKPVDSVMAKNVEQRPGIQSVQGNVFIFNDGSMAEVDSFIYCTGYEFTYPFMSTKVEMRTENNQVEPFYKHLIHIDYPSLFVMGLPAIVIPFPMFHIQAQYILAILEGFIKLPSAKQMREASEAEKRDLLNQGIPLRHITKLKERQWAYYDEMAKAANVRGFPPVIKKIYDHSNAMRELDFTTYKNYQYRIIDDENFVACYCKPC</sequence>
<evidence type="ECO:0000256" key="7">
    <source>
        <dbReference type="ARBA" id="ARBA00023033"/>
    </source>
</evidence>
<gene>
    <name evidence="10" type="primary">LOC108629936</name>
</gene>
<evidence type="ECO:0000256" key="6">
    <source>
        <dbReference type="ARBA" id="ARBA00023002"/>
    </source>
</evidence>
<dbReference type="GO" id="GO:0050661">
    <property type="term" value="F:NADP binding"/>
    <property type="evidence" value="ECO:0007669"/>
    <property type="project" value="InterPro"/>
</dbReference>
<evidence type="ECO:0000313" key="9">
    <source>
        <dbReference type="Proteomes" id="UP000694925"/>
    </source>
</evidence>
<dbReference type="Gene3D" id="3.50.50.60">
    <property type="entry name" value="FAD/NAD(P)-binding domain"/>
    <property type="match status" value="2"/>
</dbReference>
<name>A0AAJ7WEI4_9HYME</name>
<dbReference type="GeneID" id="108629936"/>
<dbReference type="Pfam" id="PF00743">
    <property type="entry name" value="FMO-like"/>
    <property type="match status" value="2"/>
</dbReference>
<dbReference type="GO" id="GO:0004499">
    <property type="term" value="F:N,N-dimethylaniline monooxygenase activity"/>
    <property type="evidence" value="ECO:0007669"/>
    <property type="project" value="InterPro"/>
</dbReference>
<dbReference type="SUPFAM" id="SSF51905">
    <property type="entry name" value="FAD/NAD(P)-binding domain"/>
    <property type="match status" value="2"/>
</dbReference>
<dbReference type="InterPro" id="IPR020946">
    <property type="entry name" value="Flavin_mOase-like"/>
</dbReference>
<keyword evidence="7 8" id="KW-0503">Monooxygenase</keyword>
<dbReference type="InterPro" id="IPR036188">
    <property type="entry name" value="FAD/NAD-bd_sf"/>
</dbReference>
<keyword evidence="9" id="KW-1185">Reference proteome</keyword>
<dbReference type="PANTHER" id="PTHR23023">
    <property type="entry name" value="DIMETHYLANILINE MONOOXYGENASE"/>
    <property type="match status" value="1"/>
</dbReference>
<evidence type="ECO:0000256" key="4">
    <source>
        <dbReference type="ARBA" id="ARBA00022827"/>
    </source>
</evidence>
<comment type="cofactor">
    <cofactor evidence="1 8">
        <name>FAD</name>
        <dbReference type="ChEBI" id="CHEBI:57692"/>
    </cofactor>
</comment>
<dbReference type="PIRSF" id="PIRSF000332">
    <property type="entry name" value="FMO"/>
    <property type="match status" value="1"/>
</dbReference>
<keyword evidence="3 8" id="KW-0285">Flavoprotein</keyword>
<keyword evidence="5" id="KW-0521">NADP</keyword>
<dbReference type="Proteomes" id="UP000694925">
    <property type="component" value="Unplaced"/>
</dbReference>
<protein>
    <recommendedName>
        <fullName evidence="8">Flavin-containing monooxygenase</fullName>
        <ecNumber evidence="8">1.-.-.-</ecNumber>
    </recommendedName>
</protein>
<keyword evidence="6 8" id="KW-0560">Oxidoreductase</keyword>
<evidence type="ECO:0000256" key="8">
    <source>
        <dbReference type="RuleBase" id="RU361177"/>
    </source>
</evidence>
<dbReference type="InterPro" id="IPR050346">
    <property type="entry name" value="FMO-like"/>
</dbReference>
<dbReference type="PRINTS" id="PR00370">
    <property type="entry name" value="FMOXYGENASE"/>
</dbReference>
<comment type="similarity">
    <text evidence="2 8">Belongs to the FMO family.</text>
</comment>
<dbReference type="RefSeq" id="XP_026673478.1">
    <property type="nucleotide sequence ID" value="XM_026817677.1"/>
</dbReference>
<dbReference type="InterPro" id="IPR000960">
    <property type="entry name" value="Flavin_mOase"/>
</dbReference>
<evidence type="ECO:0000256" key="1">
    <source>
        <dbReference type="ARBA" id="ARBA00001974"/>
    </source>
</evidence>